<reference evidence="2 3" key="1">
    <citation type="submission" date="2020-04" db="EMBL/GenBank/DDBJ databases">
        <authorList>
            <person name="Yoon J."/>
        </authorList>
    </citation>
    <scope>NUCLEOTIDE SEQUENCE [LARGE SCALE GENOMIC DNA]</scope>
    <source>
        <strain evidence="2 3">KMU-115</strain>
    </source>
</reference>
<evidence type="ECO:0000256" key="1">
    <source>
        <dbReference type="SAM" id="SignalP"/>
    </source>
</evidence>
<feature type="chain" id="PRO_5031233699" description="Dihydrodipicolinate reductase" evidence="1">
    <location>
        <begin position="25"/>
        <end position="126"/>
    </location>
</feature>
<dbReference type="RefSeq" id="WP_168624814.1">
    <property type="nucleotide sequence ID" value="NZ_JAAZQQ010000007.1"/>
</dbReference>
<sequence>MTLTRRSTRALAVVAALAPAPALADWRVVHRDEAVALLTTHDIAYDDIAWERHEADGRLLARVAEGARATTSVGEWRFVGDARCLRWSGADRWECYRVEADDAGGVRFIDGYRNVSTGALVARAAP</sequence>
<dbReference type="EMBL" id="JAAZQQ010000007">
    <property type="protein sequence ID" value="NKX46428.1"/>
    <property type="molecule type" value="Genomic_DNA"/>
</dbReference>
<keyword evidence="3" id="KW-1185">Reference proteome</keyword>
<dbReference type="AlphaFoldDB" id="A0A7X6H1S0"/>
<gene>
    <name evidence="2" type="ORF">HCU73_17680</name>
</gene>
<comment type="caution">
    <text evidence="2">The sequence shown here is derived from an EMBL/GenBank/DDBJ whole genome shotgun (WGS) entry which is preliminary data.</text>
</comment>
<proteinExistence type="predicted"/>
<dbReference type="Proteomes" id="UP000526408">
    <property type="component" value="Unassembled WGS sequence"/>
</dbReference>
<protein>
    <recommendedName>
        <fullName evidence="4">Dihydrodipicolinate reductase</fullName>
    </recommendedName>
</protein>
<evidence type="ECO:0000313" key="3">
    <source>
        <dbReference type="Proteomes" id="UP000526408"/>
    </source>
</evidence>
<evidence type="ECO:0000313" key="2">
    <source>
        <dbReference type="EMBL" id="NKX46428.1"/>
    </source>
</evidence>
<keyword evidence="1" id="KW-0732">Signal</keyword>
<accession>A0A7X6H1S0</accession>
<evidence type="ECO:0008006" key="4">
    <source>
        <dbReference type="Google" id="ProtNLM"/>
    </source>
</evidence>
<name>A0A7X6H1S0_9RHOB</name>
<organism evidence="2 3">
    <name type="scientific">Roseicyclus persicicus</name>
    <dbReference type="NCBI Taxonomy" id="2650661"/>
    <lineage>
        <taxon>Bacteria</taxon>
        <taxon>Pseudomonadati</taxon>
        <taxon>Pseudomonadota</taxon>
        <taxon>Alphaproteobacteria</taxon>
        <taxon>Rhodobacterales</taxon>
        <taxon>Roseobacteraceae</taxon>
        <taxon>Roseicyclus</taxon>
    </lineage>
</organism>
<feature type="signal peptide" evidence="1">
    <location>
        <begin position="1"/>
        <end position="24"/>
    </location>
</feature>